<comment type="caution">
    <text evidence="2">The sequence shown here is derived from an EMBL/GenBank/DDBJ whole genome shotgun (WGS) entry which is preliminary data.</text>
</comment>
<feature type="compositionally biased region" description="Basic and acidic residues" evidence="1">
    <location>
        <begin position="13"/>
        <end position="27"/>
    </location>
</feature>
<evidence type="ECO:0000313" key="3">
    <source>
        <dbReference type="Proteomes" id="UP000663866"/>
    </source>
</evidence>
<dbReference type="EMBL" id="CAJOBG010018578">
    <property type="protein sequence ID" value="CAF4315884.1"/>
    <property type="molecule type" value="Genomic_DNA"/>
</dbReference>
<evidence type="ECO:0000313" key="2">
    <source>
        <dbReference type="EMBL" id="CAF4315884.1"/>
    </source>
</evidence>
<feature type="region of interest" description="Disordered" evidence="1">
    <location>
        <begin position="1"/>
        <end position="27"/>
    </location>
</feature>
<organism evidence="2 3">
    <name type="scientific">Rotaria magnacalcarata</name>
    <dbReference type="NCBI Taxonomy" id="392030"/>
    <lineage>
        <taxon>Eukaryota</taxon>
        <taxon>Metazoa</taxon>
        <taxon>Spiralia</taxon>
        <taxon>Gnathifera</taxon>
        <taxon>Rotifera</taxon>
        <taxon>Eurotatoria</taxon>
        <taxon>Bdelloidea</taxon>
        <taxon>Philodinida</taxon>
        <taxon>Philodinidae</taxon>
        <taxon>Rotaria</taxon>
    </lineage>
</organism>
<dbReference type="Proteomes" id="UP000663866">
    <property type="component" value="Unassembled WGS sequence"/>
</dbReference>
<feature type="non-terminal residue" evidence="2">
    <location>
        <position position="1"/>
    </location>
</feature>
<proteinExistence type="predicted"/>
<keyword evidence="3" id="KW-1185">Reference proteome</keyword>
<gene>
    <name evidence="2" type="ORF">OVN521_LOCUS31810</name>
</gene>
<name>A0A820IU15_9BILA</name>
<protein>
    <submittedName>
        <fullName evidence="2">Uncharacterized protein</fullName>
    </submittedName>
</protein>
<accession>A0A820IU15</accession>
<reference evidence="2" key="1">
    <citation type="submission" date="2021-02" db="EMBL/GenBank/DDBJ databases">
        <authorList>
            <person name="Nowell W R."/>
        </authorList>
    </citation>
    <scope>NUCLEOTIDE SEQUENCE</scope>
</reference>
<evidence type="ECO:0000256" key="1">
    <source>
        <dbReference type="SAM" id="MobiDB-lite"/>
    </source>
</evidence>
<sequence length="27" mass="3263">MTGAARLWSQMAEQDKQKFRDLHEQEK</sequence>
<dbReference type="AlphaFoldDB" id="A0A820IU15"/>